<dbReference type="FunFam" id="2.60.120.1440:FF:000001">
    <property type="entry name" value="Putative anti-sigma factor"/>
    <property type="match status" value="1"/>
</dbReference>
<reference evidence="4 5" key="1">
    <citation type="submission" date="2016-10" db="EMBL/GenBank/DDBJ databases">
        <authorList>
            <person name="de Groot N.N."/>
        </authorList>
    </citation>
    <scope>NUCLEOTIDE SEQUENCE [LARGE SCALE GENOMIC DNA]</scope>
    <source>
        <strain evidence="4 5">DSM 21039</strain>
    </source>
</reference>
<dbReference type="PANTHER" id="PTHR30273">
    <property type="entry name" value="PERIPLASMIC SIGNAL SENSOR AND SIGMA FACTOR ACTIVATOR FECR-RELATED"/>
    <property type="match status" value="1"/>
</dbReference>
<dbReference type="GO" id="GO:0016989">
    <property type="term" value="F:sigma factor antagonist activity"/>
    <property type="evidence" value="ECO:0007669"/>
    <property type="project" value="TreeGrafter"/>
</dbReference>
<name>A0A1H7S8T3_9BACT</name>
<evidence type="ECO:0000313" key="5">
    <source>
        <dbReference type="Proteomes" id="UP000198984"/>
    </source>
</evidence>
<keyword evidence="5" id="KW-1185">Reference proteome</keyword>
<sequence>MSIQDRLAYLLQQAVRQTATAAELQELSDLVQADQSGDTARLVEMLLRKDLPPGTAEYDEAYWDQVANNILAADRPEETTAGNVIPLPQRRRGWMAAAVITGAVLLSGGAYWLLQKPAPAPLATVTPAPAHDVAPGGNKAVLILADGTQVPLDSTANGVLAQQGNTKVSKPGAGQLTYTQQTAGSTALTQYNTLRTPRGGQFQVTLPDGTKVWLNAASTLKYPTAFTGANRLVELNGEAYFEVAANAGKPFRVNVLTHTGGSPDSMQVAVLGTHFNIMAYEDEQQVRTTLLEGAVRVNSHGSSKQLRPGQGASLDKQQRTLTLQDNTNTEEAVAWKNGFIQLEGNDITSAMRLIARWYDVEVVYKAPVAAHFRGIIPRNVPVSQVLKMMELTGEVHFEIKGKQLIVSP</sequence>
<dbReference type="Gene3D" id="2.60.120.1440">
    <property type="match status" value="1"/>
</dbReference>
<keyword evidence="1" id="KW-0812">Transmembrane</keyword>
<evidence type="ECO:0000256" key="1">
    <source>
        <dbReference type="SAM" id="Phobius"/>
    </source>
</evidence>
<evidence type="ECO:0000259" key="2">
    <source>
        <dbReference type="Pfam" id="PF04773"/>
    </source>
</evidence>
<keyword evidence="1" id="KW-1133">Transmembrane helix</keyword>
<evidence type="ECO:0000313" key="4">
    <source>
        <dbReference type="EMBL" id="SEL68788.1"/>
    </source>
</evidence>
<dbReference type="EMBL" id="FOBB01000002">
    <property type="protein sequence ID" value="SEL68788.1"/>
    <property type="molecule type" value="Genomic_DNA"/>
</dbReference>
<dbReference type="STRING" id="573321.SAMN04488505_102854"/>
<dbReference type="RefSeq" id="WP_089910868.1">
    <property type="nucleotide sequence ID" value="NZ_FOBB01000002.1"/>
</dbReference>
<dbReference type="OrthoDB" id="1099963at2"/>
<dbReference type="InterPro" id="IPR012373">
    <property type="entry name" value="Ferrdict_sens_TM"/>
</dbReference>
<proteinExistence type="predicted"/>
<dbReference type="Pfam" id="PF04773">
    <property type="entry name" value="FecR"/>
    <property type="match status" value="1"/>
</dbReference>
<feature type="domain" description="FecR protein" evidence="2">
    <location>
        <begin position="193"/>
        <end position="296"/>
    </location>
</feature>
<dbReference type="InterPro" id="IPR006860">
    <property type="entry name" value="FecR"/>
</dbReference>
<accession>A0A1H7S8T3</accession>
<evidence type="ECO:0000259" key="3">
    <source>
        <dbReference type="Pfam" id="PF16344"/>
    </source>
</evidence>
<feature type="transmembrane region" description="Helical" evidence="1">
    <location>
        <begin position="94"/>
        <end position="114"/>
    </location>
</feature>
<protein>
    <submittedName>
        <fullName evidence="4">FecR family protein</fullName>
    </submittedName>
</protein>
<dbReference type="InterPro" id="IPR032508">
    <property type="entry name" value="FecR_C"/>
</dbReference>
<feature type="domain" description="Protein FecR C-terminal" evidence="3">
    <location>
        <begin position="343"/>
        <end position="406"/>
    </location>
</feature>
<gene>
    <name evidence="4" type="ORF">SAMN04488505_102854</name>
</gene>
<dbReference type="AlphaFoldDB" id="A0A1H7S8T3"/>
<dbReference type="Gene3D" id="3.55.50.30">
    <property type="match status" value="1"/>
</dbReference>
<dbReference type="Pfam" id="PF16344">
    <property type="entry name" value="FecR_C"/>
    <property type="match status" value="1"/>
</dbReference>
<dbReference type="PANTHER" id="PTHR30273:SF2">
    <property type="entry name" value="PROTEIN FECR"/>
    <property type="match status" value="1"/>
</dbReference>
<organism evidence="4 5">
    <name type="scientific">Chitinophaga rupis</name>
    <dbReference type="NCBI Taxonomy" id="573321"/>
    <lineage>
        <taxon>Bacteria</taxon>
        <taxon>Pseudomonadati</taxon>
        <taxon>Bacteroidota</taxon>
        <taxon>Chitinophagia</taxon>
        <taxon>Chitinophagales</taxon>
        <taxon>Chitinophagaceae</taxon>
        <taxon>Chitinophaga</taxon>
    </lineage>
</organism>
<dbReference type="Proteomes" id="UP000198984">
    <property type="component" value="Unassembled WGS sequence"/>
</dbReference>
<keyword evidence="1" id="KW-0472">Membrane</keyword>